<dbReference type="Gene3D" id="2.10.10.20">
    <property type="entry name" value="Carbohydrate-binding module superfamily 5/12"/>
    <property type="match status" value="1"/>
</dbReference>
<keyword evidence="5" id="KW-1185">Reference proteome</keyword>
<evidence type="ECO:0000259" key="3">
    <source>
        <dbReference type="Pfam" id="PF02839"/>
    </source>
</evidence>
<dbReference type="SMART" id="SM00696">
    <property type="entry name" value="DM9"/>
    <property type="match status" value="1"/>
</dbReference>
<dbReference type="EMBL" id="KZ293652">
    <property type="protein sequence ID" value="PBK95679.1"/>
    <property type="molecule type" value="Genomic_DNA"/>
</dbReference>
<dbReference type="PANTHER" id="PTHR31649:SF1">
    <property type="entry name" value="FARNESOIC ACID O-METHYL TRANSFERASE DOMAIN-CONTAINING PROTEIN"/>
    <property type="match status" value="1"/>
</dbReference>
<evidence type="ECO:0000313" key="5">
    <source>
        <dbReference type="Proteomes" id="UP000217790"/>
    </source>
</evidence>
<dbReference type="GO" id="GO:0004553">
    <property type="term" value="F:hydrolase activity, hydrolyzing O-glycosyl compounds"/>
    <property type="evidence" value="ECO:0007669"/>
    <property type="project" value="InterPro"/>
</dbReference>
<dbReference type="GO" id="GO:0005576">
    <property type="term" value="C:extracellular region"/>
    <property type="evidence" value="ECO:0007669"/>
    <property type="project" value="InterPro"/>
</dbReference>
<dbReference type="PANTHER" id="PTHR31649">
    <property type="entry name" value="AGAP009604-PA"/>
    <property type="match status" value="1"/>
</dbReference>
<dbReference type="CDD" id="cd12214">
    <property type="entry name" value="ChiA1_BD"/>
    <property type="match status" value="1"/>
</dbReference>
<dbReference type="InterPro" id="IPR003610">
    <property type="entry name" value="CBM5/12"/>
</dbReference>
<sequence length="346" mass="39048">MTQYWEPGTQYNHGDIVQYNGHRYKIIQAHSSQSDWTPDVTPALWGRLSDEDHAGECGNSGYQPSYNQGQQQQQQYQGQQQQQYQPPPPPQEQPHYNEQAPNKKPDHQAWFDFDDEKKHQLEVGGGLVAGAALLGAGYFAFKGHKKSEEEKKAQTWALQNWLQEAQTRTEQYRHNGPRGPAEWILNQGKNIPHNAIVVGKEHDWTLYICRAFYEHLLWYQGGIQIGKASDVFKKGAVIGYDDEEIHLDTYEILVGDIRGLRWVDASGRLDVSSLGARPVEGGRESDGTALYIAEAPHKGAVHPGKASAKLDGAVIPYDNHEKTVHGSVLRLVIRVIHRSSLQVFRK</sequence>
<reference evidence="5" key="1">
    <citation type="journal article" date="2017" name="Nat. Ecol. Evol.">
        <title>Genome expansion and lineage-specific genetic innovations in the forest pathogenic fungi Armillaria.</title>
        <authorList>
            <person name="Sipos G."/>
            <person name="Prasanna A.N."/>
            <person name="Walter M.C."/>
            <person name="O'Connor E."/>
            <person name="Balint B."/>
            <person name="Krizsan K."/>
            <person name="Kiss B."/>
            <person name="Hess J."/>
            <person name="Varga T."/>
            <person name="Slot J."/>
            <person name="Riley R."/>
            <person name="Boka B."/>
            <person name="Rigling D."/>
            <person name="Barry K."/>
            <person name="Lee J."/>
            <person name="Mihaltcheva S."/>
            <person name="LaButti K."/>
            <person name="Lipzen A."/>
            <person name="Waldron R."/>
            <person name="Moloney N.M."/>
            <person name="Sperisen C."/>
            <person name="Kredics L."/>
            <person name="Vagvoelgyi C."/>
            <person name="Patrignani A."/>
            <person name="Fitzpatrick D."/>
            <person name="Nagy I."/>
            <person name="Doyle S."/>
            <person name="Anderson J.B."/>
            <person name="Grigoriev I.V."/>
            <person name="Gueldener U."/>
            <person name="Muensterkoetter M."/>
            <person name="Nagy L.G."/>
        </authorList>
    </citation>
    <scope>NUCLEOTIDE SEQUENCE [LARGE SCALE GENOMIC DNA]</scope>
    <source>
        <strain evidence="5">Ar21-2</strain>
    </source>
</reference>
<dbReference type="Proteomes" id="UP000217790">
    <property type="component" value="Unassembled WGS sequence"/>
</dbReference>
<proteinExistence type="predicted"/>
<dbReference type="InParanoid" id="A0A2H3DKD7"/>
<evidence type="ECO:0000313" key="4">
    <source>
        <dbReference type="EMBL" id="PBK95679.1"/>
    </source>
</evidence>
<protein>
    <recommendedName>
        <fullName evidence="3">Chitin-binding type-3 domain-containing protein</fullName>
    </recommendedName>
</protein>
<dbReference type="OrthoDB" id="2142040at2759"/>
<evidence type="ECO:0000256" key="1">
    <source>
        <dbReference type="ARBA" id="ARBA00022801"/>
    </source>
</evidence>
<feature type="region of interest" description="Disordered" evidence="2">
    <location>
        <begin position="51"/>
        <end position="109"/>
    </location>
</feature>
<dbReference type="GO" id="GO:0005975">
    <property type="term" value="P:carbohydrate metabolic process"/>
    <property type="evidence" value="ECO:0007669"/>
    <property type="project" value="InterPro"/>
</dbReference>
<keyword evidence="1" id="KW-0378">Hydrolase</keyword>
<gene>
    <name evidence="4" type="ORF">ARMGADRAFT_1062224</name>
</gene>
<feature type="compositionally biased region" description="Low complexity" evidence="2">
    <location>
        <begin position="62"/>
        <end position="84"/>
    </location>
</feature>
<dbReference type="Pfam" id="PF02839">
    <property type="entry name" value="CBM_5_12"/>
    <property type="match status" value="1"/>
</dbReference>
<evidence type="ECO:0000256" key="2">
    <source>
        <dbReference type="SAM" id="MobiDB-lite"/>
    </source>
</evidence>
<dbReference type="SUPFAM" id="SSF51055">
    <property type="entry name" value="Carbohydrate binding domain"/>
    <property type="match status" value="1"/>
</dbReference>
<dbReference type="AlphaFoldDB" id="A0A2H3DKD7"/>
<dbReference type="InterPro" id="IPR006616">
    <property type="entry name" value="DM9_repeat"/>
</dbReference>
<feature type="domain" description="Chitin-binding type-3" evidence="3">
    <location>
        <begin position="5"/>
        <end position="45"/>
    </location>
</feature>
<name>A0A2H3DKD7_ARMGA</name>
<dbReference type="Pfam" id="PF11901">
    <property type="entry name" value="DM9"/>
    <property type="match status" value="1"/>
</dbReference>
<dbReference type="OMA" id="PHYICRG"/>
<accession>A0A2H3DKD7</accession>
<dbReference type="InterPro" id="IPR036573">
    <property type="entry name" value="CBM_sf_5/12"/>
</dbReference>
<dbReference type="GO" id="GO:0030246">
    <property type="term" value="F:carbohydrate binding"/>
    <property type="evidence" value="ECO:0007669"/>
    <property type="project" value="InterPro"/>
</dbReference>
<dbReference type="STRING" id="47427.A0A2H3DKD7"/>
<organism evidence="4 5">
    <name type="scientific">Armillaria gallica</name>
    <name type="common">Bulbous honey fungus</name>
    <name type="synonym">Armillaria bulbosa</name>
    <dbReference type="NCBI Taxonomy" id="47427"/>
    <lineage>
        <taxon>Eukaryota</taxon>
        <taxon>Fungi</taxon>
        <taxon>Dikarya</taxon>
        <taxon>Basidiomycota</taxon>
        <taxon>Agaricomycotina</taxon>
        <taxon>Agaricomycetes</taxon>
        <taxon>Agaricomycetidae</taxon>
        <taxon>Agaricales</taxon>
        <taxon>Marasmiineae</taxon>
        <taxon>Physalacriaceae</taxon>
        <taxon>Armillaria</taxon>
    </lineage>
</organism>